<evidence type="ECO:0008006" key="4">
    <source>
        <dbReference type="Google" id="ProtNLM"/>
    </source>
</evidence>
<reference evidence="2 3" key="1">
    <citation type="submission" date="2020-11" db="EMBL/GenBank/DDBJ databases">
        <authorList>
            <person name="Kim M.K."/>
        </authorList>
    </citation>
    <scope>NUCLEOTIDE SEQUENCE [LARGE SCALE GENOMIC DNA]</scope>
    <source>
        <strain evidence="2 3">BT439</strain>
    </source>
</reference>
<organism evidence="2 3">
    <name type="scientific">Hymenobacter properus</name>
    <dbReference type="NCBI Taxonomy" id="2791026"/>
    <lineage>
        <taxon>Bacteria</taxon>
        <taxon>Pseudomonadati</taxon>
        <taxon>Bacteroidota</taxon>
        <taxon>Cytophagia</taxon>
        <taxon>Cytophagales</taxon>
        <taxon>Hymenobacteraceae</taxon>
        <taxon>Hymenobacter</taxon>
    </lineage>
</organism>
<evidence type="ECO:0000313" key="3">
    <source>
        <dbReference type="Proteomes" id="UP000645610"/>
    </source>
</evidence>
<evidence type="ECO:0000313" key="2">
    <source>
        <dbReference type="EMBL" id="MBF9143609.1"/>
    </source>
</evidence>
<dbReference type="Proteomes" id="UP000645610">
    <property type="component" value="Unassembled WGS sequence"/>
</dbReference>
<accession>A0A931FPG6</accession>
<dbReference type="PROSITE" id="PS51257">
    <property type="entry name" value="PROKAR_LIPOPROTEIN"/>
    <property type="match status" value="1"/>
</dbReference>
<keyword evidence="3" id="KW-1185">Reference proteome</keyword>
<sequence length="235" mass="25568">MKRSFTYFLSGFLLLAGAFSSGCARHTFQGQALAPAALATHRTVAILPFAVELERLSDVVKHPEVWKANPDTPGANPLQGALAAERQQMGYQLQAALQAELARQQAEHPTSSTFQNPAETNQRLAKAGITYESLPTRSMAELRTALGVDAVLTGQTYMHQLLPGGVSIAVFVLSNSTNPMADNTVHTYLDIYDTQSAQLVWRFDHELRGKPSTSPVALAKALARDMRGGFPYLKK</sequence>
<protein>
    <recommendedName>
        <fullName evidence="4">Lipoprotein</fullName>
    </recommendedName>
</protein>
<gene>
    <name evidence="2" type="ORF">I2I01_18335</name>
</gene>
<keyword evidence="1" id="KW-0732">Signal</keyword>
<dbReference type="AlphaFoldDB" id="A0A931FPG6"/>
<name>A0A931FPG6_9BACT</name>
<dbReference type="Gene3D" id="3.40.50.10610">
    <property type="entry name" value="ABC-type transport auxiliary lipoprotein component"/>
    <property type="match status" value="1"/>
</dbReference>
<evidence type="ECO:0000256" key="1">
    <source>
        <dbReference type="SAM" id="SignalP"/>
    </source>
</evidence>
<dbReference type="EMBL" id="JADQDP010000004">
    <property type="protein sequence ID" value="MBF9143609.1"/>
    <property type="molecule type" value="Genomic_DNA"/>
</dbReference>
<comment type="caution">
    <text evidence="2">The sequence shown here is derived from an EMBL/GenBank/DDBJ whole genome shotgun (WGS) entry which is preliminary data.</text>
</comment>
<feature type="signal peptide" evidence="1">
    <location>
        <begin position="1"/>
        <end position="24"/>
    </location>
</feature>
<dbReference type="RefSeq" id="WP_196287955.1">
    <property type="nucleotide sequence ID" value="NZ_JADQDP010000004.1"/>
</dbReference>
<proteinExistence type="predicted"/>
<feature type="chain" id="PRO_5036675184" description="Lipoprotein" evidence="1">
    <location>
        <begin position="25"/>
        <end position="235"/>
    </location>
</feature>